<protein>
    <submittedName>
        <fullName evidence="2">Uncharacterized protein</fullName>
    </submittedName>
</protein>
<accession>A0A8S5V042</accession>
<reference evidence="2" key="1">
    <citation type="journal article" date="2021" name="Proc. Natl. Acad. Sci. U.S.A.">
        <title>A Catalog of Tens of Thousands of Viruses from Human Metagenomes Reveals Hidden Associations with Chronic Diseases.</title>
        <authorList>
            <person name="Tisza M.J."/>
            <person name="Buck C.B."/>
        </authorList>
    </citation>
    <scope>NUCLEOTIDE SEQUENCE</scope>
    <source>
        <strain evidence="2">CtBeL15</strain>
    </source>
</reference>
<evidence type="ECO:0000313" key="2">
    <source>
        <dbReference type="EMBL" id="DAG00104.1"/>
    </source>
</evidence>
<evidence type="ECO:0000256" key="1">
    <source>
        <dbReference type="SAM" id="MobiDB-lite"/>
    </source>
</evidence>
<sequence length="107" mass="11646">MREYTDTDSQRKTPPAAPQRAKKRKRLPPAPTRARALIPGAVENSIKQYHIQPPPAEQKPAPKTPAGHPKQENTGAERRPPAGSTDRKKRAAARGGKESRPAAYVPG</sequence>
<feature type="compositionally biased region" description="Basic and acidic residues" evidence="1">
    <location>
        <begin position="69"/>
        <end position="80"/>
    </location>
</feature>
<feature type="compositionally biased region" description="Basic and acidic residues" evidence="1">
    <location>
        <begin position="1"/>
        <end position="11"/>
    </location>
</feature>
<proteinExistence type="predicted"/>
<feature type="region of interest" description="Disordered" evidence="1">
    <location>
        <begin position="1"/>
        <end position="107"/>
    </location>
</feature>
<dbReference type="EMBL" id="BK016176">
    <property type="protein sequence ID" value="DAG00104.1"/>
    <property type="molecule type" value="Genomic_DNA"/>
</dbReference>
<name>A0A8S5V042_9CAUD</name>
<organism evidence="2">
    <name type="scientific">Siphoviridae sp. ctBeL15</name>
    <dbReference type="NCBI Taxonomy" id="2825374"/>
    <lineage>
        <taxon>Viruses</taxon>
        <taxon>Duplodnaviria</taxon>
        <taxon>Heunggongvirae</taxon>
        <taxon>Uroviricota</taxon>
        <taxon>Caudoviricetes</taxon>
    </lineage>
</organism>